<comment type="caution">
    <text evidence="8">The sequence shown here is derived from an EMBL/GenBank/DDBJ whole genome shotgun (WGS) entry which is preliminary data.</text>
</comment>
<evidence type="ECO:0000256" key="3">
    <source>
        <dbReference type="ARBA" id="ARBA00022692"/>
    </source>
</evidence>
<dbReference type="FunFam" id="1.20.1250.20:FF:000034">
    <property type="entry name" value="MFS general substrate transporter"/>
    <property type="match status" value="1"/>
</dbReference>
<evidence type="ECO:0000256" key="4">
    <source>
        <dbReference type="ARBA" id="ARBA00022989"/>
    </source>
</evidence>
<evidence type="ECO:0000256" key="5">
    <source>
        <dbReference type="ARBA" id="ARBA00023136"/>
    </source>
</evidence>
<sequence length="502" mass="55367">MDSPNPLLFELPAHPLPLTMMEKSEDIESGKTASVDSSSDFRRAVEDPAMEKRVWRKIDLYVLPIVAMFYLLSFLDRTNVANARVAGLQTALKMTNKEYSIALTVTYVPYIATELPSNLLLKAVGPNLMLPTMLTIWGIVTTLQGVVKTYSGLLACRFFIGLFEGGLFPGLVLYLSYFYPRHKMNLRVSAFFSSASVSGAFSGILAFAIIKMNGVGGLQGYNWIFILEGLFTVAFGISAYFTLPRSVDKCWFFTQEEKNYVNARLLEDEVRDEAGFSWREVIEATKLPQVWFLAVAYFLDGTVLYGLAYFTPTIIQGLGYTAARAQLMSVPPFAAAFALAMVCAYISDHFRCRGIITIASSLLCVIGFAMFLGSKSQAVQYGSLFLSISGTYVTAPTLSAWGSNNAAPQTRRATAIAIGFIMTNSGGILATWLLGSLSPAPRYTKATVTLLIFSVLMALFGAINLFYLWSQNKKKAEMRKATTKDQEDPGVGNHSAWYIYNL</sequence>
<evidence type="ECO:0000259" key="7">
    <source>
        <dbReference type="PROSITE" id="PS50850"/>
    </source>
</evidence>
<dbReference type="PANTHER" id="PTHR43791">
    <property type="entry name" value="PERMEASE-RELATED"/>
    <property type="match status" value="1"/>
</dbReference>
<dbReference type="PROSITE" id="PS50850">
    <property type="entry name" value="MFS"/>
    <property type="match status" value="1"/>
</dbReference>
<name>A0A8H5H635_9AGAR</name>
<evidence type="ECO:0000313" key="8">
    <source>
        <dbReference type="EMBL" id="KAF5377397.1"/>
    </source>
</evidence>
<comment type="subcellular location">
    <subcellularLocation>
        <location evidence="1">Membrane</location>
        <topology evidence="1">Multi-pass membrane protein</topology>
    </subcellularLocation>
</comment>
<feature type="transmembrane region" description="Helical" evidence="6">
    <location>
        <begin position="222"/>
        <end position="243"/>
    </location>
</feature>
<dbReference type="InterPro" id="IPR036259">
    <property type="entry name" value="MFS_trans_sf"/>
</dbReference>
<keyword evidence="9" id="KW-1185">Reference proteome</keyword>
<feature type="transmembrane region" description="Helical" evidence="6">
    <location>
        <begin position="446"/>
        <end position="469"/>
    </location>
</feature>
<dbReference type="SUPFAM" id="SSF103473">
    <property type="entry name" value="MFS general substrate transporter"/>
    <property type="match status" value="1"/>
</dbReference>
<keyword evidence="5 6" id="KW-0472">Membrane</keyword>
<feature type="transmembrane region" description="Helical" evidence="6">
    <location>
        <begin position="290"/>
        <end position="310"/>
    </location>
</feature>
<feature type="domain" description="Major facilitator superfamily (MFS) profile" evidence="7">
    <location>
        <begin position="62"/>
        <end position="473"/>
    </location>
</feature>
<reference evidence="8 9" key="1">
    <citation type="journal article" date="2020" name="ISME J.">
        <title>Uncovering the hidden diversity of litter-decomposition mechanisms in mushroom-forming fungi.</title>
        <authorList>
            <person name="Floudas D."/>
            <person name="Bentzer J."/>
            <person name="Ahren D."/>
            <person name="Johansson T."/>
            <person name="Persson P."/>
            <person name="Tunlid A."/>
        </authorList>
    </citation>
    <scope>NUCLEOTIDE SEQUENCE [LARGE SCALE GENOMIC DNA]</scope>
    <source>
        <strain evidence="8 9">CBS 406.79</strain>
    </source>
</reference>
<dbReference type="AlphaFoldDB" id="A0A8H5H635"/>
<evidence type="ECO:0000313" key="9">
    <source>
        <dbReference type="Proteomes" id="UP000518752"/>
    </source>
</evidence>
<keyword evidence="4 6" id="KW-1133">Transmembrane helix</keyword>
<dbReference type="FunFam" id="1.20.1250.20:FF:000013">
    <property type="entry name" value="MFS general substrate transporter"/>
    <property type="match status" value="1"/>
</dbReference>
<organism evidence="8 9">
    <name type="scientific">Collybiopsis confluens</name>
    <dbReference type="NCBI Taxonomy" id="2823264"/>
    <lineage>
        <taxon>Eukaryota</taxon>
        <taxon>Fungi</taxon>
        <taxon>Dikarya</taxon>
        <taxon>Basidiomycota</taxon>
        <taxon>Agaricomycotina</taxon>
        <taxon>Agaricomycetes</taxon>
        <taxon>Agaricomycetidae</taxon>
        <taxon>Agaricales</taxon>
        <taxon>Marasmiineae</taxon>
        <taxon>Omphalotaceae</taxon>
        <taxon>Collybiopsis</taxon>
    </lineage>
</organism>
<gene>
    <name evidence="8" type="ORF">D9757_009724</name>
</gene>
<feature type="transmembrane region" description="Helical" evidence="6">
    <location>
        <begin position="99"/>
        <end position="121"/>
    </location>
</feature>
<feature type="transmembrane region" description="Helical" evidence="6">
    <location>
        <begin position="413"/>
        <end position="434"/>
    </location>
</feature>
<dbReference type="InterPro" id="IPR020846">
    <property type="entry name" value="MFS_dom"/>
</dbReference>
<feature type="transmembrane region" description="Helical" evidence="6">
    <location>
        <begin position="378"/>
        <end position="401"/>
    </location>
</feature>
<feature type="transmembrane region" description="Helical" evidence="6">
    <location>
        <begin position="330"/>
        <end position="347"/>
    </location>
</feature>
<protein>
    <recommendedName>
        <fullName evidence="7">Major facilitator superfamily (MFS) profile domain-containing protein</fullName>
    </recommendedName>
</protein>
<dbReference type="Pfam" id="PF07690">
    <property type="entry name" value="MFS_1"/>
    <property type="match status" value="1"/>
</dbReference>
<dbReference type="PANTHER" id="PTHR43791:SF85">
    <property type="entry name" value="TRANSPORTER, PUTATIVE (AFU_ORTHOLOGUE AFUA_6G00710)-RELATED"/>
    <property type="match status" value="1"/>
</dbReference>
<dbReference type="GO" id="GO:0016020">
    <property type="term" value="C:membrane"/>
    <property type="evidence" value="ECO:0007669"/>
    <property type="project" value="UniProtKB-SubCell"/>
</dbReference>
<dbReference type="OrthoDB" id="2985014at2759"/>
<dbReference type="EMBL" id="JAACJN010000083">
    <property type="protein sequence ID" value="KAF5377397.1"/>
    <property type="molecule type" value="Genomic_DNA"/>
</dbReference>
<keyword evidence="3 6" id="KW-0812">Transmembrane</keyword>
<dbReference type="GO" id="GO:0022857">
    <property type="term" value="F:transmembrane transporter activity"/>
    <property type="evidence" value="ECO:0007669"/>
    <property type="project" value="InterPro"/>
</dbReference>
<keyword evidence="2" id="KW-0813">Transport</keyword>
<proteinExistence type="predicted"/>
<feature type="transmembrane region" description="Helical" evidence="6">
    <location>
        <begin position="158"/>
        <end position="179"/>
    </location>
</feature>
<dbReference type="Proteomes" id="UP000518752">
    <property type="component" value="Unassembled WGS sequence"/>
</dbReference>
<dbReference type="Gene3D" id="1.20.1250.20">
    <property type="entry name" value="MFS general substrate transporter like domains"/>
    <property type="match status" value="2"/>
</dbReference>
<dbReference type="InterPro" id="IPR011701">
    <property type="entry name" value="MFS"/>
</dbReference>
<feature type="transmembrane region" description="Helical" evidence="6">
    <location>
        <begin position="58"/>
        <end position="75"/>
    </location>
</feature>
<feature type="transmembrane region" description="Helical" evidence="6">
    <location>
        <begin position="191"/>
        <end position="210"/>
    </location>
</feature>
<feature type="transmembrane region" description="Helical" evidence="6">
    <location>
        <begin position="354"/>
        <end position="372"/>
    </location>
</feature>
<evidence type="ECO:0000256" key="2">
    <source>
        <dbReference type="ARBA" id="ARBA00022448"/>
    </source>
</evidence>
<accession>A0A8H5H635</accession>
<evidence type="ECO:0000256" key="1">
    <source>
        <dbReference type="ARBA" id="ARBA00004141"/>
    </source>
</evidence>
<evidence type="ECO:0000256" key="6">
    <source>
        <dbReference type="SAM" id="Phobius"/>
    </source>
</evidence>